<dbReference type="Proteomes" id="UP000464468">
    <property type="component" value="Chromosome"/>
</dbReference>
<protein>
    <submittedName>
        <fullName evidence="1">Uncharacterized protein</fullName>
    </submittedName>
</protein>
<dbReference type="AlphaFoldDB" id="A0A7Z2S502"/>
<evidence type="ECO:0000313" key="1">
    <source>
        <dbReference type="EMBL" id="QHL89833.1"/>
    </source>
</evidence>
<organism evidence="1 2">
    <name type="scientific">Sphingomonas changnyeongensis</name>
    <dbReference type="NCBI Taxonomy" id="2698679"/>
    <lineage>
        <taxon>Bacteria</taxon>
        <taxon>Pseudomonadati</taxon>
        <taxon>Pseudomonadota</taxon>
        <taxon>Alphaproteobacteria</taxon>
        <taxon>Sphingomonadales</taxon>
        <taxon>Sphingomonadaceae</taxon>
        <taxon>Sphingomonas</taxon>
    </lineage>
</organism>
<proteinExistence type="predicted"/>
<reference evidence="1 2" key="1">
    <citation type="submission" date="2020-01" db="EMBL/GenBank/DDBJ databases">
        <title>Sphingomonas sp. C33 whole genome sequece.</title>
        <authorList>
            <person name="Park C."/>
        </authorList>
    </citation>
    <scope>NUCLEOTIDE SEQUENCE [LARGE SCALE GENOMIC DNA]</scope>
    <source>
        <strain evidence="1 2">C33</strain>
    </source>
</reference>
<accession>A0A7Z2S502</accession>
<sequence>MSWKTVRLELARAPGFPNGSASRAYLLHLPLDGEGLLDEAALSRQPALATVRRHWPNERDRSGYLVRKGRGWAFSYALGDADDEDLFHLETHRLKPGEYVTITEPDGERLPYRVVVCEGQMAQ</sequence>
<keyword evidence="2" id="KW-1185">Reference proteome</keyword>
<evidence type="ECO:0000313" key="2">
    <source>
        <dbReference type="Proteomes" id="UP000464468"/>
    </source>
</evidence>
<dbReference type="EMBL" id="CP047895">
    <property type="protein sequence ID" value="QHL89833.1"/>
    <property type="molecule type" value="Genomic_DNA"/>
</dbReference>
<name>A0A7Z2S502_9SPHN</name>
<dbReference type="KEGG" id="schy:GVO57_02065"/>
<gene>
    <name evidence="1" type="ORF">GVO57_02065</name>
</gene>